<evidence type="ECO:0000256" key="7">
    <source>
        <dbReference type="ARBA" id="ARBA00038151"/>
    </source>
</evidence>
<evidence type="ECO:0000256" key="6">
    <source>
        <dbReference type="ARBA" id="ARBA00023136"/>
    </source>
</evidence>
<dbReference type="PANTHER" id="PTHR30561">
    <property type="entry name" value="SMR FAMILY PROTON-DEPENDENT DRUG EFFLUX TRANSPORTER SUGE"/>
    <property type="match status" value="1"/>
</dbReference>
<evidence type="ECO:0000256" key="4">
    <source>
        <dbReference type="ARBA" id="ARBA00022692"/>
    </source>
</evidence>
<protein>
    <recommendedName>
        <fullName evidence="8">Guanidinium exporter</fullName>
    </recommendedName>
</protein>
<evidence type="ECO:0000256" key="9">
    <source>
        <dbReference type="RuleBase" id="RU003942"/>
    </source>
</evidence>
<dbReference type="RefSeq" id="WP_386755702.1">
    <property type="nucleotide sequence ID" value="NZ_JBHSNM010000005.1"/>
</dbReference>
<dbReference type="PANTHER" id="PTHR30561:SF0">
    <property type="entry name" value="GUANIDINIUM EXPORTER"/>
    <property type="match status" value="1"/>
</dbReference>
<dbReference type="EMBL" id="JBHSNM010000005">
    <property type="protein sequence ID" value="MFC5571130.1"/>
    <property type="molecule type" value="Genomic_DNA"/>
</dbReference>
<dbReference type="SUPFAM" id="SSF103481">
    <property type="entry name" value="Multidrug resistance efflux transporter EmrE"/>
    <property type="match status" value="1"/>
</dbReference>
<evidence type="ECO:0000256" key="8">
    <source>
        <dbReference type="ARBA" id="ARBA00039168"/>
    </source>
</evidence>
<dbReference type="Gene3D" id="1.10.3730.20">
    <property type="match status" value="1"/>
</dbReference>
<dbReference type="InterPro" id="IPR045324">
    <property type="entry name" value="Small_multidrug_res"/>
</dbReference>
<comment type="similarity">
    <text evidence="7">Belongs to the drug/metabolite transporter (DMT) superfamily. Small multidrug resistance (SMR) (TC 2.A.7.1) family. Gdx/SugE subfamily.</text>
</comment>
<feature type="transmembrane region" description="Helical" evidence="10">
    <location>
        <begin position="59"/>
        <end position="77"/>
    </location>
</feature>
<dbReference type="Pfam" id="PF00893">
    <property type="entry name" value="Multi_Drug_Res"/>
    <property type="match status" value="1"/>
</dbReference>
<evidence type="ECO:0000256" key="5">
    <source>
        <dbReference type="ARBA" id="ARBA00022989"/>
    </source>
</evidence>
<evidence type="ECO:0000256" key="3">
    <source>
        <dbReference type="ARBA" id="ARBA00022475"/>
    </source>
</evidence>
<feature type="transmembrane region" description="Helical" evidence="10">
    <location>
        <begin position="29"/>
        <end position="47"/>
    </location>
</feature>
<keyword evidence="2" id="KW-0813">Transport</keyword>
<keyword evidence="12" id="KW-1185">Reference proteome</keyword>
<sequence>MAWLLVIAAALTEVGMAAALKASEGWTKTGPSVLGVVLALASIFLLTKALPSLPTGPAYAVWTGLGAIGVVLVGVVFHGDVLSLAKVGCIGLIVGGVVGLRVL</sequence>
<comment type="caution">
    <text evidence="11">The sequence shown here is derived from an EMBL/GenBank/DDBJ whole genome shotgun (WGS) entry which is preliminary data.</text>
</comment>
<keyword evidence="6 10" id="KW-0472">Membrane</keyword>
<accession>A0ABW0SR95</accession>
<name>A0ABW0SR95_9GAMM</name>
<dbReference type="Proteomes" id="UP001596036">
    <property type="component" value="Unassembled WGS sequence"/>
</dbReference>
<keyword evidence="3" id="KW-1003">Cell membrane</keyword>
<gene>
    <name evidence="11" type="ORF">ACFPN1_13775</name>
</gene>
<feature type="transmembrane region" description="Helical" evidence="10">
    <location>
        <begin position="83"/>
        <end position="102"/>
    </location>
</feature>
<evidence type="ECO:0000256" key="2">
    <source>
        <dbReference type="ARBA" id="ARBA00022448"/>
    </source>
</evidence>
<keyword evidence="5 10" id="KW-1133">Transmembrane helix</keyword>
<comment type="subcellular location">
    <subcellularLocation>
        <location evidence="1 9">Cell membrane</location>
        <topology evidence="1 9">Multi-pass membrane protein</topology>
    </subcellularLocation>
</comment>
<evidence type="ECO:0000256" key="10">
    <source>
        <dbReference type="SAM" id="Phobius"/>
    </source>
</evidence>
<reference evidence="12" key="1">
    <citation type="journal article" date="2019" name="Int. J. Syst. Evol. Microbiol.">
        <title>The Global Catalogue of Microorganisms (GCM) 10K type strain sequencing project: providing services to taxonomists for standard genome sequencing and annotation.</title>
        <authorList>
            <consortium name="The Broad Institute Genomics Platform"/>
            <consortium name="The Broad Institute Genome Sequencing Center for Infectious Disease"/>
            <person name="Wu L."/>
            <person name="Ma J."/>
        </authorList>
    </citation>
    <scope>NUCLEOTIDE SEQUENCE [LARGE SCALE GENOMIC DNA]</scope>
    <source>
        <strain evidence="12">KACC 11407</strain>
    </source>
</reference>
<dbReference type="InterPro" id="IPR037185">
    <property type="entry name" value="EmrE-like"/>
</dbReference>
<keyword evidence="4 9" id="KW-0812">Transmembrane</keyword>
<evidence type="ECO:0000313" key="12">
    <source>
        <dbReference type="Proteomes" id="UP001596036"/>
    </source>
</evidence>
<proteinExistence type="inferred from homology"/>
<dbReference type="InterPro" id="IPR000390">
    <property type="entry name" value="Small_drug/metabolite_transptr"/>
</dbReference>
<organism evidence="11 12">
    <name type="scientific">Lysobacter yangpyeongensis</name>
    <dbReference type="NCBI Taxonomy" id="346182"/>
    <lineage>
        <taxon>Bacteria</taxon>
        <taxon>Pseudomonadati</taxon>
        <taxon>Pseudomonadota</taxon>
        <taxon>Gammaproteobacteria</taxon>
        <taxon>Lysobacterales</taxon>
        <taxon>Lysobacteraceae</taxon>
        <taxon>Lysobacter</taxon>
    </lineage>
</organism>
<evidence type="ECO:0000256" key="1">
    <source>
        <dbReference type="ARBA" id="ARBA00004651"/>
    </source>
</evidence>
<evidence type="ECO:0000313" key="11">
    <source>
        <dbReference type="EMBL" id="MFC5571130.1"/>
    </source>
</evidence>